<evidence type="ECO:0000313" key="2">
    <source>
        <dbReference type="Proteomes" id="UP001500843"/>
    </source>
</evidence>
<evidence type="ECO:0000313" key="1">
    <source>
        <dbReference type="EMBL" id="GAA4725032.1"/>
    </source>
</evidence>
<keyword evidence="2" id="KW-1185">Reference proteome</keyword>
<organism evidence="1 2">
    <name type="scientific">Promicromonospora umidemergens</name>
    <dbReference type="NCBI Taxonomy" id="629679"/>
    <lineage>
        <taxon>Bacteria</taxon>
        <taxon>Bacillati</taxon>
        <taxon>Actinomycetota</taxon>
        <taxon>Actinomycetes</taxon>
        <taxon>Micrococcales</taxon>
        <taxon>Promicromonosporaceae</taxon>
        <taxon>Promicromonospora</taxon>
    </lineage>
</organism>
<comment type="caution">
    <text evidence="1">The sequence shown here is derived from an EMBL/GenBank/DDBJ whole genome shotgun (WGS) entry which is preliminary data.</text>
</comment>
<gene>
    <name evidence="1" type="ORF">GCM10023198_57610</name>
</gene>
<name>A0ABP8YCU8_9MICO</name>
<dbReference type="EMBL" id="BAABHM010000037">
    <property type="protein sequence ID" value="GAA4725032.1"/>
    <property type="molecule type" value="Genomic_DNA"/>
</dbReference>
<sequence length="121" mass="13944">MRGHRQRLRYKDRIGAPAEEFVLLPSLRDECWLPDDAADPDDAAFALVHHPVKRLRLLDSYTQLREVHTAPLEPWKTRRLAQVLADPDVPSRVLGCRLSRPLHTVRDHRAAVRVALPAHQR</sequence>
<dbReference type="Proteomes" id="UP001500843">
    <property type="component" value="Unassembled WGS sequence"/>
</dbReference>
<protein>
    <submittedName>
        <fullName evidence="1">Uncharacterized protein</fullName>
    </submittedName>
</protein>
<accession>A0ABP8YCU8</accession>
<reference evidence="2" key="1">
    <citation type="journal article" date="2019" name="Int. J. Syst. Evol. Microbiol.">
        <title>The Global Catalogue of Microorganisms (GCM) 10K type strain sequencing project: providing services to taxonomists for standard genome sequencing and annotation.</title>
        <authorList>
            <consortium name="The Broad Institute Genomics Platform"/>
            <consortium name="The Broad Institute Genome Sequencing Center for Infectious Disease"/>
            <person name="Wu L."/>
            <person name="Ma J."/>
        </authorList>
    </citation>
    <scope>NUCLEOTIDE SEQUENCE [LARGE SCALE GENOMIC DNA]</scope>
    <source>
        <strain evidence="2">JCM 17975</strain>
    </source>
</reference>
<dbReference type="RefSeq" id="WP_253877532.1">
    <property type="nucleotide sequence ID" value="NZ_BAABHM010000037.1"/>
</dbReference>
<proteinExistence type="predicted"/>